<proteinExistence type="predicted"/>
<dbReference type="Proteomes" id="UP000616114">
    <property type="component" value="Unassembled WGS sequence"/>
</dbReference>
<evidence type="ECO:0000313" key="2">
    <source>
        <dbReference type="EMBL" id="GGA07262.1"/>
    </source>
</evidence>
<reference evidence="2" key="2">
    <citation type="submission" date="2020-09" db="EMBL/GenBank/DDBJ databases">
        <authorList>
            <person name="Sun Q."/>
            <person name="Zhou Y."/>
        </authorList>
    </citation>
    <scope>NUCLEOTIDE SEQUENCE</scope>
    <source>
        <strain evidence="2">CGMCC 1.12785</strain>
    </source>
</reference>
<dbReference type="InterPro" id="IPR022029">
    <property type="entry name" value="YoaR-like_PG-bd"/>
</dbReference>
<dbReference type="EMBL" id="BMFY01000003">
    <property type="protein sequence ID" value="GGA07262.1"/>
    <property type="molecule type" value="Genomic_DNA"/>
</dbReference>
<evidence type="ECO:0000313" key="3">
    <source>
        <dbReference type="Proteomes" id="UP000616114"/>
    </source>
</evidence>
<name>A0A8J2TW87_9MICO</name>
<sequence>MWSVLGVVGAAIAAYIGAVLFTGSQAGTGTTVAGLDIGGMNEEQALALFQEELAPREESTLELTARDTQAEVTPAELGLSFDAPATARQAAGMSWDPRVLWDRLSGEREVEPIVHAEEDYPAQLSERTEGLSADPVDAGIVFSEDGQPEVTPAETGYHVDHETAAEALRTGWLTADGSFELPVVDEAPAADDDAAARALEGIAEPAVSAEVVIDAEGQELTVSPEVIAATLGFEAREGELVPVFDAEALRERALEDNPNIGEPARDAGFRIEDGSPVVVPSEDGDSVEAEDLAQEVSRAMLADERTGSVELKVLEPEFTTQDAENLDLSDTVSEFSTPYSSEPNRDNNLRVASESVSGTVLMPGEQFSLNATLGQRTAANGYRPAGVISGGQMREDYGGGVSQVSTTLFNAAFFAGFQLDEHQAHSRWISRYPEGRETTLDWHSIDLKFTNTSDHPVVMHMWLGGGQVHAKMFGVKTVDVEAGKSERFAYTSASTVHEDDPECRPQAPQSGWSVTIYRTIKEAGSDEVVSEDQFTTVYRPVNRVICED</sequence>
<dbReference type="InterPro" id="IPR052913">
    <property type="entry name" value="Glycopeptide_resist_protein"/>
</dbReference>
<dbReference type="Pfam" id="PF12229">
    <property type="entry name" value="PG_binding_4"/>
    <property type="match status" value="1"/>
</dbReference>
<organism evidence="2 3">
    <name type="scientific">Sediminivirga luteola</name>
    <dbReference type="NCBI Taxonomy" id="1774748"/>
    <lineage>
        <taxon>Bacteria</taxon>
        <taxon>Bacillati</taxon>
        <taxon>Actinomycetota</taxon>
        <taxon>Actinomycetes</taxon>
        <taxon>Micrococcales</taxon>
        <taxon>Brevibacteriaceae</taxon>
        <taxon>Sediminivirga</taxon>
    </lineage>
</organism>
<reference evidence="2" key="1">
    <citation type="journal article" date="2014" name="Int. J. Syst. Evol. Microbiol.">
        <title>Complete genome sequence of Corynebacterium casei LMG S-19264T (=DSM 44701T), isolated from a smear-ripened cheese.</title>
        <authorList>
            <consortium name="US DOE Joint Genome Institute (JGI-PGF)"/>
            <person name="Walter F."/>
            <person name="Albersmeier A."/>
            <person name="Kalinowski J."/>
            <person name="Ruckert C."/>
        </authorList>
    </citation>
    <scope>NUCLEOTIDE SEQUENCE</scope>
    <source>
        <strain evidence="2">CGMCC 1.12785</strain>
    </source>
</reference>
<dbReference type="PANTHER" id="PTHR35788:SF1">
    <property type="entry name" value="EXPORTED PROTEIN"/>
    <property type="match status" value="1"/>
</dbReference>
<gene>
    <name evidence="2" type="ORF">GCM10011333_07360</name>
</gene>
<keyword evidence="3" id="KW-1185">Reference proteome</keyword>
<accession>A0A8J2TW87</accession>
<dbReference type="PANTHER" id="PTHR35788">
    <property type="entry name" value="EXPORTED PROTEIN-RELATED"/>
    <property type="match status" value="1"/>
</dbReference>
<dbReference type="Pfam" id="PF04294">
    <property type="entry name" value="VanW"/>
    <property type="match status" value="1"/>
</dbReference>
<protein>
    <submittedName>
        <fullName evidence="2">Vanomycin resistance protein VanB</fullName>
    </submittedName>
</protein>
<comment type="caution">
    <text evidence="2">The sequence shown here is derived from an EMBL/GenBank/DDBJ whole genome shotgun (WGS) entry which is preliminary data.</text>
</comment>
<evidence type="ECO:0000259" key="1">
    <source>
        <dbReference type="Pfam" id="PF12229"/>
    </source>
</evidence>
<dbReference type="InterPro" id="IPR007391">
    <property type="entry name" value="Vancomycin_resist_VanW"/>
</dbReference>
<feature type="domain" description="YoaR-like putative peptidoglycan binding" evidence="1">
    <location>
        <begin position="204"/>
        <end position="304"/>
    </location>
</feature>
<dbReference type="AlphaFoldDB" id="A0A8J2TW87"/>